<dbReference type="PRINTS" id="PR00112">
    <property type="entry name" value="ACYLPHPHTASE"/>
</dbReference>
<evidence type="ECO:0000256" key="5">
    <source>
        <dbReference type="RuleBase" id="RU004168"/>
    </source>
</evidence>
<dbReference type="InterPro" id="IPR001792">
    <property type="entry name" value="Acylphosphatase-like_dom"/>
</dbReference>
<reference evidence="7 8" key="1">
    <citation type="submission" date="2019-03" db="EMBL/GenBank/DDBJ databases">
        <title>Genomic Encyclopedia of Type Strains, Phase IV (KMG-IV): sequencing the most valuable type-strain genomes for metagenomic binning, comparative biology and taxonomic classification.</title>
        <authorList>
            <person name="Goeker M."/>
        </authorList>
    </citation>
    <scope>NUCLEOTIDE SEQUENCE [LARGE SCALE GENOMIC DNA]</scope>
    <source>
        <strain evidence="7 8">DSM 100048</strain>
    </source>
</reference>
<dbReference type="Pfam" id="PF00708">
    <property type="entry name" value="Acylphosphatase"/>
    <property type="match status" value="1"/>
</dbReference>
<keyword evidence="8" id="KW-1185">Reference proteome</keyword>
<feature type="active site" evidence="4">
    <location>
        <position position="40"/>
    </location>
</feature>
<proteinExistence type="inferred from homology"/>
<dbReference type="InterPro" id="IPR017968">
    <property type="entry name" value="Acylphosphatase_CS"/>
</dbReference>
<evidence type="ECO:0000256" key="4">
    <source>
        <dbReference type="PROSITE-ProRule" id="PRU00520"/>
    </source>
</evidence>
<dbReference type="EC" id="3.6.1.7" evidence="2 4"/>
<evidence type="ECO:0000256" key="2">
    <source>
        <dbReference type="ARBA" id="ARBA00012150"/>
    </source>
</evidence>
<comment type="caution">
    <text evidence="7">The sequence shown here is derived from an EMBL/GenBank/DDBJ whole genome shotgun (WGS) entry which is preliminary data.</text>
</comment>
<comment type="catalytic activity">
    <reaction evidence="3 4">
        <text>an acyl phosphate + H2O = a carboxylate + phosphate + H(+)</text>
        <dbReference type="Rhea" id="RHEA:14965"/>
        <dbReference type="ChEBI" id="CHEBI:15377"/>
        <dbReference type="ChEBI" id="CHEBI:15378"/>
        <dbReference type="ChEBI" id="CHEBI:29067"/>
        <dbReference type="ChEBI" id="CHEBI:43474"/>
        <dbReference type="ChEBI" id="CHEBI:59918"/>
        <dbReference type="EC" id="3.6.1.7"/>
    </reaction>
</comment>
<dbReference type="Proteomes" id="UP000294692">
    <property type="component" value="Unassembled WGS sequence"/>
</dbReference>
<dbReference type="OrthoDB" id="5295388at2"/>
<feature type="active site" evidence="4">
    <location>
        <position position="22"/>
    </location>
</feature>
<feature type="domain" description="Acylphosphatase-like" evidence="6">
    <location>
        <begin position="7"/>
        <end position="93"/>
    </location>
</feature>
<dbReference type="PROSITE" id="PS00151">
    <property type="entry name" value="ACYLPHOSPHATASE_2"/>
    <property type="match status" value="1"/>
</dbReference>
<keyword evidence="4" id="KW-0378">Hydrolase</keyword>
<dbReference type="NCBIfam" id="NF010998">
    <property type="entry name" value="PRK14424.1"/>
    <property type="match status" value="1"/>
</dbReference>
<dbReference type="Gene3D" id="3.30.70.100">
    <property type="match status" value="1"/>
</dbReference>
<evidence type="ECO:0000259" key="6">
    <source>
        <dbReference type="PROSITE" id="PS51160"/>
    </source>
</evidence>
<organism evidence="7 8">
    <name type="scientific">Paracandidimonas soli</name>
    <dbReference type="NCBI Taxonomy" id="1917182"/>
    <lineage>
        <taxon>Bacteria</taxon>
        <taxon>Pseudomonadati</taxon>
        <taxon>Pseudomonadota</taxon>
        <taxon>Betaproteobacteria</taxon>
        <taxon>Burkholderiales</taxon>
        <taxon>Alcaligenaceae</taxon>
        <taxon>Paracandidimonas</taxon>
    </lineage>
</organism>
<sequence length="93" mass="10335">MDEEVATVTVVVTGKVQGVGYRHATVRQAHALGVKGWVQNMEDGSVHALLQGSLDSIDRMLAWMRIGPPRARVDDVAHQDSDTEKRYAFFQQV</sequence>
<accession>A0A4R3UQ21</accession>
<comment type="similarity">
    <text evidence="1 5">Belongs to the acylphosphatase family.</text>
</comment>
<dbReference type="PANTHER" id="PTHR47268:SF4">
    <property type="entry name" value="ACYLPHOSPHATASE"/>
    <property type="match status" value="1"/>
</dbReference>
<evidence type="ECO:0000256" key="3">
    <source>
        <dbReference type="ARBA" id="ARBA00047645"/>
    </source>
</evidence>
<protein>
    <recommendedName>
        <fullName evidence="2 4">acylphosphatase</fullName>
        <ecNumber evidence="2 4">3.6.1.7</ecNumber>
    </recommendedName>
</protein>
<dbReference type="PROSITE" id="PS51160">
    <property type="entry name" value="ACYLPHOSPHATASE_3"/>
    <property type="match status" value="1"/>
</dbReference>
<gene>
    <name evidence="7" type="ORF">EV686_11072</name>
</gene>
<dbReference type="PANTHER" id="PTHR47268">
    <property type="entry name" value="ACYLPHOSPHATASE"/>
    <property type="match status" value="1"/>
</dbReference>
<dbReference type="InterPro" id="IPR020456">
    <property type="entry name" value="Acylphosphatase"/>
</dbReference>
<dbReference type="InterPro" id="IPR036046">
    <property type="entry name" value="Acylphosphatase-like_dom_sf"/>
</dbReference>
<evidence type="ECO:0000256" key="1">
    <source>
        <dbReference type="ARBA" id="ARBA00005614"/>
    </source>
</evidence>
<dbReference type="EMBL" id="SMBX01000010">
    <property type="protein sequence ID" value="TCU93905.1"/>
    <property type="molecule type" value="Genomic_DNA"/>
</dbReference>
<evidence type="ECO:0000313" key="7">
    <source>
        <dbReference type="EMBL" id="TCU93905.1"/>
    </source>
</evidence>
<dbReference type="SUPFAM" id="SSF54975">
    <property type="entry name" value="Acylphosphatase/BLUF domain-like"/>
    <property type="match status" value="1"/>
</dbReference>
<dbReference type="GO" id="GO:0003998">
    <property type="term" value="F:acylphosphatase activity"/>
    <property type="evidence" value="ECO:0007669"/>
    <property type="project" value="UniProtKB-EC"/>
</dbReference>
<dbReference type="AlphaFoldDB" id="A0A4R3UQ21"/>
<dbReference type="RefSeq" id="WP_132477946.1">
    <property type="nucleotide sequence ID" value="NZ_JBEBWM010000068.1"/>
</dbReference>
<name>A0A4R3UQ21_9BURK</name>
<evidence type="ECO:0000313" key="8">
    <source>
        <dbReference type="Proteomes" id="UP000294692"/>
    </source>
</evidence>